<gene>
    <name evidence="9" type="primary">gspF</name>
    <name evidence="9" type="ORF">CLTEP_00670</name>
</gene>
<evidence type="ECO:0000313" key="10">
    <source>
        <dbReference type="Proteomes" id="UP000075531"/>
    </source>
</evidence>
<dbReference type="Gene3D" id="1.20.81.30">
    <property type="entry name" value="Type II secretion system (T2SS), domain F"/>
    <property type="match status" value="2"/>
</dbReference>
<dbReference type="STRING" id="1121338.CLTEP_00670"/>
<accession>A0A151B709</accession>
<name>A0A151B709_9CLOT</name>
<sequence length="396" mass="45852">MNYRYKAMDIYGKIHKGNIEAVDYQDLWMKIRQKNLFLISYSKRVKNILTINSVSQRDLAIFNKEFYLALKAGINIEYILKMLSLKWNKGVLKECMKSIGNDVKKGVSLSESMRCFKNVFPSFMIDMINIGEESGKLEYIFKNLSVYYYKEFKYKNRIINASIYPLIVLFTTVFVTHFLLVSIIPVFMRTFSLNDKKLPFITKILIDISNFAVKYNYLIISAVFVVPIIIYFVSKLKATKNIVEMLKLRLPFIKKVSMCTLLFKIFRELELLFSSGVNLLKALQLISNTLDNVVIKKKFSVCVERLKMGCSVSDALESTQLFDNYTMSILKVGEETGKLELVFTNLADIYEEMLDNFLRRIIVLIEPILILILSLIVGTIVIAFVIPIFDTIYTSI</sequence>
<keyword evidence="10" id="KW-1185">Reference proteome</keyword>
<keyword evidence="5 7" id="KW-1133">Transmembrane helix</keyword>
<dbReference type="EMBL" id="LTBA01000001">
    <property type="protein sequence ID" value="KYH35674.1"/>
    <property type="molecule type" value="Genomic_DNA"/>
</dbReference>
<dbReference type="PRINTS" id="PR00812">
    <property type="entry name" value="BCTERIALGSPF"/>
</dbReference>
<dbReference type="InterPro" id="IPR018076">
    <property type="entry name" value="T2SS_GspF_dom"/>
</dbReference>
<protein>
    <submittedName>
        <fullName evidence="9">Putative type II secretion system protein F</fullName>
    </submittedName>
</protein>
<keyword evidence="6 7" id="KW-0472">Membrane</keyword>
<dbReference type="PANTHER" id="PTHR30012:SF0">
    <property type="entry name" value="TYPE II SECRETION SYSTEM PROTEIN F-RELATED"/>
    <property type="match status" value="1"/>
</dbReference>
<keyword evidence="4 7" id="KW-0812">Transmembrane</keyword>
<feature type="transmembrane region" description="Helical" evidence="7">
    <location>
        <begin position="368"/>
        <end position="389"/>
    </location>
</feature>
<dbReference type="PATRIC" id="fig|1121338.3.peg.68"/>
<evidence type="ECO:0000256" key="4">
    <source>
        <dbReference type="ARBA" id="ARBA00022692"/>
    </source>
</evidence>
<dbReference type="AlphaFoldDB" id="A0A151B709"/>
<evidence type="ECO:0000256" key="7">
    <source>
        <dbReference type="SAM" id="Phobius"/>
    </source>
</evidence>
<feature type="transmembrane region" description="Helical" evidence="7">
    <location>
        <begin position="215"/>
        <end position="233"/>
    </location>
</feature>
<evidence type="ECO:0000256" key="1">
    <source>
        <dbReference type="ARBA" id="ARBA00004651"/>
    </source>
</evidence>
<comment type="similarity">
    <text evidence="2">Belongs to the GSP F family.</text>
</comment>
<feature type="domain" description="Type II secretion system protein GspF" evidence="8">
    <location>
        <begin position="267"/>
        <end position="387"/>
    </location>
</feature>
<dbReference type="PANTHER" id="PTHR30012">
    <property type="entry name" value="GENERAL SECRETION PATHWAY PROTEIN"/>
    <property type="match status" value="1"/>
</dbReference>
<organism evidence="9 10">
    <name type="scientific">Clostridium tepidiprofundi DSM 19306</name>
    <dbReference type="NCBI Taxonomy" id="1121338"/>
    <lineage>
        <taxon>Bacteria</taxon>
        <taxon>Bacillati</taxon>
        <taxon>Bacillota</taxon>
        <taxon>Clostridia</taxon>
        <taxon>Eubacteriales</taxon>
        <taxon>Clostridiaceae</taxon>
        <taxon>Clostridium</taxon>
    </lineage>
</organism>
<dbReference type="Pfam" id="PF00482">
    <property type="entry name" value="T2SSF"/>
    <property type="match status" value="2"/>
</dbReference>
<dbReference type="Proteomes" id="UP000075531">
    <property type="component" value="Unassembled WGS sequence"/>
</dbReference>
<evidence type="ECO:0000256" key="5">
    <source>
        <dbReference type="ARBA" id="ARBA00022989"/>
    </source>
</evidence>
<comment type="subcellular location">
    <subcellularLocation>
        <location evidence="1">Cell membrane</location>
        <topology evidence="1">Multi-pass membrane protein</topology>
    </subcellularLocation>
</comment>
<evidence type="ECO:0000313" key="9">
    <source>
        <dbReference type="EMBL" id="KYH35674.1"/>
    </source>
</evidence>
<dbReference type="OrthoDB" id="1936008at2"/>
<evidence type="ECO:0000259" key="8">
    <source>
        <dbReference type="Pfam" id="PF00482"/>
    </source>
</evidence>
<dbReference type="InterPro" id="IPR042094">
    <property type="entry name" value="T2SS_GspF_sf"/>
</dbReference>
<feature type="transmembrane region" description="Helical" evidence="7">
    <location>
        <begin position="163"/>
        <end position="188"/>
    </location>
</feature>
<comment type="caution">
    <text evidence="9">The sequence shown here is derived from an EMBL/GenBank/DDBJ whole genome shotgun (WGS) entry which is preliminary data.</text>
</comment>
<keyword evidence="3" id="KW-1003">Cell membrane</keyword>
<dbReference type="RefSeq" id="WP_066820830.1">
    <property type="nucleotide sequence ID" value="NZ_LTBA01000001.1"/>
</dbReference>
<dbReference type="InterPro" id="IPR003004">
    <property type="entry name" value="GspF/PilC"/>
</dbReference>
<evidence type="ECO:0000256" key="2">
    <source>
        <dbReference type="ARBA" id="ARBA00005745"/>
    </source>
</evidence>
<evidence type="ECO:0000256" key="3">
    <source>
        <dbReference type="ARBA" id="ARBA00022475"/>
    </source>
</evidence>
<proteinExistence type="inferred from homology"/>
<evidence type="ECO:0000256" key="6">
    <source>
        <dbReference type="ARBA" id="ARBA00023136"/>
    </source>
</evidence>
<reference evidence="9 10" key="1">
    <citation type="submission" date="2016-02" db="EMBL/GenBank/DDBJ databases">
        <title>Genome sequence of Clostridium tepidiprofundi DSM 19306.</title>
        <authorList>
            <person name="Poehlein A."/>
            <person name="Daniel R."/>
        </authorList>
    </citation>
    <scope>NUCLEOTIDE SEQUENCE [LARGE SCALE GENOMIC DNA]</scope>
    <source>
        <strain evidence="9 10">DSM 19306</strain>
    </source>
</reference>
<feature type="domain" description="Type II secretion system protein GspF" evidence="8">
    <location>
        <begin position="66"/>
        <end position="185"/>
    </location>
</feature>
<dbReference type="GO" id="GO:0005886">
    <property type="term" value="C:plasma membrane"/>
    <property type="evidence" value="ECO:0007669"/>
    <property type="project" value="UniProtKB-SubCell"/>
</dbReference>